<dbReference type="GO" id="GO:0030170">
    <property type="term" value="F:pyridoxal phosphate binding"/>
    <property type="evidence" value="ECO:0007669"/>
    <property type="project" value="InterPro"/>
</dbReference>
<dbReference type="STRING" id="297318.BK138_24555"/>
<comment type="function">
    <text evidence="2">Decarboxylates L-threonine-O-3-phosphate to yield (R)-1-amino-2-propanol O-2-phosphate, the precursor for the linkage between the nucleotide loop and the corrin ring in cobalamin.</text>
</comment>
<dbReference type="AlphaFoldDB" id="A0A1R1EJJ8"/>
<name>A0A1R1EJJ8_9BACL</name>
<comment type="cofactor">
    <cofactor evidence="1">
        <name>pyridoxal 5'-phosphate</name>
        <dbReference type="ChEBI" id="CHEBI:597326"/>
    </cofactor>
</comment>
<keyword evidence="6" id="KW-0663">Pyridoxal phosphate</keyword>
<evidence type="ECO:0000256" key="4">
    <source>
        <dbReference type="ARBA" id="ARBA00012285"/>
    </source>
</evidence>
<dbReference type="PROSITE" id="PS00105">
    <property type="entry name" value="AA_TRANSFER_CLASS_1"/>
    <property type="match status" value="1"/>
</dbReference>
<dbReference type="NCBIfam" id="TIGR01140">
    <property type="entry name" value="L_thr_O3P_dcar"/>
    <property type="match status" value="1"/>
</dbReference>
<proteinExistence type="predicted"/>
<dbReference type="Proteomes" id="UP000187172">
    <property type="component" value="Unassembled WGS sequence"/>
</dbReference>
<evidence type="ECO:0000256" key="3">
    <source>
        <dbReference type="ARBA" id="ARBA00004953"/>
    </source>
</evidence>
<reference evidence="11 12" key="1">
    <citation type="submission" date="2016-11" db="EMBL/GenBank/DDBJ databases">
        <title>Paenibacillus species isolates.</title>
        <authorList>
            <person name="Beno S.M."/>
        </authorList>
    </citation>
    <scope>NUCLEOTIDE SEQUENCE [LARGE SCALE GENOMIC DNA]</scope>
    <source>
        <strain evidence="11 12">FSL R5-0378</strain>
    </source>
</reference>
<comment type="pathway">
    <text evidence="3">Cofactor biosynthesis; adenosylcobalamin biosynthesis.</text>
</comment>
<dbReference type="InterPro" id="IPR015421">
    <property type="entry name" value="PyrdxlP-dep_Trfase_major"/>
</dbReference>
<dbReference type="InterPro" id="IPR015422">
    <property type="entry name" value="PyrdxlP-dep_Trfase_small"/>
</dbReference>
<dbReference type="UniPathway" id="UPA00148"/>
<evidence type="ECO:0000256" key="2">
    <source>
        <dbReference type="ARBA" id="ARBA00003444"/>
    </source>
</evidence>
<keyword evidence="7" id="KW-0456">Lyase</keyword>
<sequence>MLERYGHGGDLESASELYGGDPASFLDFSANINPLGPPEGVMAKLGQALPSILRYPDPGHRRLKALLSRKLGVAPEHLSIGNGAAESMALLLLGLAPSRVGIVQPCFSEYRQLSEQFGAEVHAVFGSRERDWRAEVPDIAGLMKKVDLLFLGQPNNPNGVQYPLEEIRELAAEAERTRTYFVVDEAFIDFIPEGQRMTLLPELERFPRTILVRSMTKFYAIPGLRLGYAAAHPDVIRAMTGKQVTWSVNGLALLAGEFCLEGGEAHERETLELIAAERARLRAGLRGLGCRVSGGEANFLLAELPAPWSAGELQRELGLRGVLIRSCAMYPGLGPGHVRFAVKGADANARLLAVLGDVLAAGRNDLH</sequence>
<comment type="catalytic activity">
    <reaction evidence="9">
        <text>O-phospho-L-threonine + H(+) = (R)-1-aminopropan-2-yl phosphate + CO2</text>
        <dbReference type="Rhea" id="RHEA:11492"/>
        <dbReference type="ChEBI" id="CHEBI:15378"/>
        <dbReference type="ChEBI" id="CHEBI:16526"/>
        <dbReference type="ChEBI" id="CHEBI:58563"/>
        <dbReference type="ChEBI" id="CHEBI:58675"/>
        <dbReference type="EC" id="4.1.1.81"/>
    </reaction>
</comment>
<evidence type="ECO:0000313" key="11">
    <source>
        <dbReference type="EMBL" id="OMF51998.1"/>
    </source>
</evidence>
<dbReference type="InterPro" id="IPR004838">
    <property type="entry name" value="NHTrfase_class1_PyrdxlP-BS"/>
</dbReference>
<dbReference type="InterPro" id="IPR004839">
    <property type="entry name" value="Aminotransferase_I/II_large"/>
</dbReference>
<dbReference type="PANTHER" id="PTHR42885:SF1">
    <property type="entry name" value="THREONINE-PHOSPHATE DECARBOXYLASE"/>
    <property type="match status" value="1"/>
</dbReference>
<feature type="domain" description="Aminotransferase class I/classII large" evidence="10">
    <location>
        <begin position="25"/>
        <end position="349"/>
    </location>
</feature>
<evidence type="ECO:0000256" key="6">
    <source>
        <dbReference type="ARBA" id="ARBA00022898"/>
    </source>
</evidence>
<dbReference type="Gene3D" id="3.90.1150.10">
    <property type="entry name" value="Aspartate Aminotransferase, domain 1"/>
    <property type="match status" value="1"/>
</dbReference>
<dbReference type="Pfam" id="PF00155">
    <property type="entry name" value="Aminotran_1_2"/>
    <property type="match status" value="1"/>
</dbReference>
<evidence type="ECO:0000256" key="9">
    <source>
        <dbReference type="ARBA" id="ARBA00048531"/>
    </source>
</evidence>
<evidence type="ECO:0000256" key="1">
    <source>
        <dbReference type="ARBA" id="ARBA00001933"/>
    </source>
</evidence>
<keyword evidence="5" id="KW-0169">Cobalamin biosynthesis</keyword>
<evidence type="ECO:0000313" key="12">
    <source>
        <dbReference type="Proteomes" id="UP000187172"/>
    </source>
</evidence>
<dbReference type="Gene3D" id="3.40.640.10">
    <property type="entry name" value="Type I PLP-dependent aspartate aminotransferase-like (Major domain)"/>
    <property type="match status" value="1"/>
</dbReference>
<dbReference type="EC" id="4.1.1.81" evidence="4"/>
<dbReference type="CDD" id="cd00609">
    <property type="entry name" value="AAT_like"/>
    <property type="match status" value="1"/>
</dbReference>
<dbReference type="PANTHER" id="PTHR42885">
    <property type="entry name" value="HISTIDINOL-PHOSPHATE AMINOTRANSFERASE-RELATED"/>
    <property type="match status" value="1"/>
</dbReference>
<comment type="caution">
    <text evidence="11">The sequence shown here is derived from an EMBL/GenBank/DDBJ whole genome shotgun (WGS) entry which is preliminary data.</text>
</comment>
<dbReference type="GO" id="GO:0048472">
    <property type="term" value="F:threonine-phosphate decarboxylase activity"/>
    <property type="evidence" value="ECO:0007669"/>
    <property type="project" value="UniProtKB-EC"/>
</dbReference>
<evidence type="ECO:0000256" key="8">
    <source>
        <dbReference type="ARBA" id="ARBA00029996"/>
    </source>
</evidence>
<evidence type="ECO:0000256" key="7">
    <source>
        <dbReference type="ARBA" id="ARBA00023239"/>
    </source>
</evidence>
<dbReference type="EMBL" id="MRTP01000008">
    <property type="protein sequence ID" value="OMF51998.1"/>
    <property type="molecule type" value="Genomic_DNA"/>
</dbReference>
<gene>
    <name evidence="11" type="ORF">BK138_24555</name>
</gene>
<dbReference type="GO" id="GO:0009236">
    <property type="term" value="P:cobalamin biosynthetic process"/>
    <property type="evidence" value="ECO:0007669"/>
    <property type="project" value="UniProtKB-UniPathway"/>
</dbReference>
<organism evidence="11 12">
    <name type="scientific">Paenibacillus rhizosphaerae</name>
    <dbReference type="NCBI Taxonomy" id="297318"/>
    <lineage>
        <taxon>Bacteria</taxon>
        <taxon>Bacillati</taxon>
        <taxon>Bacillota</taxon>
        <taxon>Bacilli</taxon>
        <taxon>Bacillales</taxon>
        <taxon>Paenibacillaceae</taxon>
        <taxon>Paenibacillus</taxon>
    </lineage>
</organism>
<dbReference type="InterPro" id="IPR015424">
    <property type="entry name" value="PyrdxlP-dep_Trfase"/>
</dbReference>
<protein>
    <recommendedName>
        <fullName evidence="4">threonine-phosphate decarboxylase</fullName>
        <ecNumber evidence="4">4.1.1.81</ecNumber>
    </recommendedName>
    <alternativeName>
        <fullName evidence="8">L-threonine-O-3-phosphate decarboxylase</fullName>
    </alternativeName>
</protein>
<accession>A0A1R1EJJ8</accession>
<keyword evidence="12" id="KW-1185">Reference proteome</keyword>
<dbReference type="SUPFAM" id="SSF53383">
    <property type="entry name" value="PLP-dependent transferases"/>
    <property type="match status" value="1"/>
</dbReference>
<dbReference type="RefSeq" id="WP_076173424.1">
    <property type="nucleotide sequence ID" value="NZ_MRTP01000008.1"/>
</dbReference>
<evidence type="ECO:0000256" key="5">
    <source>
        <dbReference type="ARBA" id="ARBA00022573"/>
    </source>
</evidence>
<evidence type="ECO:0000259" key="10">
    <source>
        <dbReference type="Pfam" id="PF00155"/>
    </source>
</evidence>
<dbReference type="InterPro" id="IPR005860">
    <property type="entry name" value="CobD"/>
</dbReference>